<evidence type="ECO:0000313" key="3">
    <source>
        <dbReference type="EMBL" id="SEF66182.1"/>
    </source>
</evidence>
<dbReference type="RefSeq" id="WP_103982722.1">
    <property type="nucleotide sequence ID" value="NZ_FNVS01000004.1"/>
</dbReference>
<feature type="signal peptide" evidence="1">
    <location>
        <begin position="1"/>
        <end position="21"/>
    </location>
</feature>
<organism evidence="3 4">
    <name type="scientific">Parabacteroides chinchillae</name>
    <dbReference type="NCBI Taxonomy" id="871327"/>
    <lineage>
        <taxon>Bacteria</taxon>
        <taxon>Pseudomonadati</taxon>
        <taxon>Bacteroidota</taxon>
        <taxon>Bacteroidia</taxon>
        <taxon>Bacteroidales</taxon>
        <taxon>Tannerellaceae</taxon>
        <taxon>Parabacteroides</taxon>
    </lineage>
</organism>
<accession>A0A8G2FA11</accession>
<dbReference type="GO" id="GO:2001070">
    <property type="term" value="F:starch binding"/>
    <property type="evidence" value="ECO:0007669"/>
    <property type="project" value="InterPro"/>
</dbReference>
<evidence type="ECO:0000259" key="2">
    <source>
        <dbReference type="Pfam" id="PF14292"/>
    </source>
</evidence>
<dbReference type="CDD" id="cd12956">
    <property type="entry name" value="CBM_SusE-F_like"/>
    <property type="match status" value="1"/>
</dbReference>
<evidence type="ECO:0000256" key="1">
    <source>
        <dbReference type="SAM" id="SignalP"/>
    </source>
</evidence>
<evidence type="ECO:0000313" key="4">
    <source>
        <dbReference type="Proteomes" id="UP000236725"/>
    </source>
</evidence>
<feature type="chain" id="PRO_5034401217" description="SusE outer membrane protein domain-containing protein" evidence="1">
    <location>
        <begin position="22"/>
        <end position="343"/>
    </location>
</feature>
<keyword evidence="4" id="KW-1185">Reference proteome</keyword>
<dbReference type="PROSITE" id="PS51257">
    <property type="entry name" value="PROKAR_LIPOPROTEIN"/>
    <property type="match status" value="1"/>
</dbReference>
<dbReference type="Proteomes" id="UP000236725">
    <property type="component" value="Unassembled WGS sequence"/>
</dbReference>
<reference evidence="3 4" key="1">
    <citation type="submission" date="2016-10" db="EMBL/GenBank/DDBJ databases">
        <authorList>
            <person name="Varghese N."/>
            <person name="Submissions S."/>
        </authorList>
    </citation>
    <scope>NUCLEOTIDE SEQUENCE [LARGE SCALE GENOMIC DNA]</scope>
    <source>
        <strain evidence="3 4">DSM 29073</strain>
    </source>
</reference>
<protein>
    <recommendedName>
        <fullName evidence="2">SusE outer membrane protein domain-containing protein</fullName>
    </recommendedName>
</protein>
<keyword evidence="1" id="KW-0732">Signal</keyword>
<dbReference type="CDD" id="cd12967">
    <property type="entry name" value="CBM_SusE-F_like_u1"/>
    <property type="match status" value="1"/>
</dbReference>
<comment type="caution">
    <text evidence="3">The sequence shown here is derived from an EMBL/GenBank/DDBJ whole genome shotgun (WGS) entry which is preliminary data.</text>
</comment>
<dbReference type="AlphaFoldDB" id="A0A8G2FA11"/>
<dbReference type="EMBL" id="FNVS01000004">
    <property type="protein sequence ID" value="SEF66182.1"/>
    <property type="molecule type" value="Genomic_DNA"/>
</dbReference>
<dbReference type="Pfam" id="PF14292">
    <property type="entry name" value="SusE"/>
    <property type="match status" value="1"/>
</dbReference>
<gene>
    <name evidence="3" type="ORF">SAMN05444001_10487</name>
</gene>
<dbReference type="GO" id="GO:0019867">
    <property type="term" value="C:outer membrane"/>
    <property type="evidence" value="ECO:0007669"/>
    <property type="project" value="InterPro"/>
</dbReference>
<dbReference type="Gene3D" id="2.60.40.3620">
    <property type="match status" value="2"/>
</dbReference>
<name>A0A8G2FA11_9BACT</name>
<dbReference type="InterPro" id="IPR025970">
    <property type="entry name" value="SusE"/>
</dbReference>
<sequence>MKKIQISLIAFLSIWSLAFTACSDTTDPVIGATTPATLVAPSPSEFVLALENADETMTTLTWNKADFGAQVAITYDVQMDMAGNNFEKMVSLGTTNETSMAIKTSDINKQLLNRDQPAGEPASVEIRVVSSIGTLSGLSNYESGLSNVVQLTVTPYSGEKVYPMLYTPGNHQGWKPESAAPLYSLNSDGIYSGYVYLDGEFKFTSQSNWDGTNYGAGAAAGQISETGGNITVPAAYYFAKVNTNDLTYSLRPMAWGVIGDATPTGWDSDTKLIYDPGDMTLKLDIKLKDGTLKFRANDDWADNFGGSFDNLVAGGDNITVTAGSYTIVLDFSKPVYSARLIAK</sequence>
<proteinExistence type="predicted"/>
<feature type="domain" description="SusE outer membrane protein" evidence="2">
    <location>
        <begin position="24"/>
        <end position="128"/>
    </location>
</feature>